<dbReference type="PANTHER" id="PTHR43270">
    <property type="entry name" value="BETA-ALA-HIS DIPEPTIDASE"/>
    <property type="match status" value="1"/>
</dbReference>
<evidence type="ECO:0000259" key="4">
    <source>
        <dbReference type="Pfam" id="PF07687"/>
    </source>
</evidence>
<accession>A0A1U7PNH1</accession>
<dbReference type="GO" id="GO:0006508">
    <property type="term" value="P:proteolysis"/>
    <property type="evidence" value="ECO:0007669"/>
    <property type="project" value="UniProtKB-KW"/>
</dbReference>
<dbReference type="STRING" id="550447.SAMN05428946_0966"/>
<dbReference type="SUPFAM" id="SSF53187">
    <property type="entry name" value="Zn-dependent exopeptidases"/>
    <property type="match status" value="1"/>
</dbReference>
<dbReference type="AlphaFoldDB" id="A0A1U7PNH1"/>
<dbReference type="Pfam" id="PF01546">
    <property type="entry name" value="Peptidase_M20"/>
    <property type="match status" value="1"/>
</dbReference>
<dbReference type="GO" id="GO:0008233">
    <property type="term" value="F:peptidase activity"/>
    <property type="evidence" value="ECO:0007669"/>
    <property type="project" value="UniProtKB-KW"/>
</dbReference>
<evidence type="ECO:0000256" key="3">
    <source>
        <dbReference type="ARBA" id="ARBA00022801"/>
    </source>
</evidence>
<protein>
    <submittedName>
        <fullName evidence="5">Acetylornithine deacetylase/Succinyl-diaminopimelate desuccinylase</fullName>
    </submittedName>
</protein>
<name>A0A1U7PNH1_9BACI</name>
<feature type="domain" description="Peptidase M20 dimerisation" evidence="4">
    <location>
        <begin position="190"/>
        <end position="346"/>
    </location>
</feature>
<dbReference type="GO" id="GO:0046872">
    <property type="term" value="F:metal ion binding"/>
    <property type="evidence" value="ECO:0007669"/>
    <property type="project" value="UniProtKB-KW"/>
</dbReference>
<keyword evidence="2" id="KW-0479">Metal-binding</keyword>
<evidence type="ECO:0000256" key="1">
    <source>
        <dbReference type="ARBA" id="ARBA00022670"/>
    </source>
</evidence>
<reference evidence="6" key="1">
    <citation type="submission" date="2017-01" db="EMBL/GenBank/DDBJ databases">
        <authorList>
            <person name="Varghese N."/>
            <person name="Submissions S."/>
        </authorList>
    </citation>
    <scope>NUCLEOTIDE SEQUENCE [LARGE SCALE GENOMIC DNA]</scope>
    <source>
        <strain evidence="6">MNA4</strain>
    </source>
</reference>
<dbReference type="RefSeq" id="WP_076757188.1">
    <property type="nucleotide sequence ID" value="NZ_FTPL01000001.1"/>
</dbReference>
<dbReference type="NCBIfam" id="NF005034">
    <property type="entry name" value="PRK06446.1"/>
    <property type="match status" value="1"/>
</dbReference>
<dbReference type="Proteomes" id="UP000187550">
    <property type="component" value="Unassembled WGS sequence"/>
</dbReference>
<dbReference type="Gene3D" id="3.40.630.10">
    <property type="entry name" value="Zn peptidases"/>
    <property type="match status" value="1"/>
</dbReference>
<gene>
    <name evidence="5" type="ORF">SAMN05428946_0966</name>
</gene>
<dbReference type="InterPro" id="IPR002933">
    <property type="entry name" value="Peptidase_M20"/>
</dbReference>
<keyword evidence="3" id="KW-0378">Hydrolase</keyword>
<dbReference type="InterPro" id="IPR011650">
    <property type="entry name" value="Peptidase_M20_dimer"/>
</dbReference>
<dbReference type="InterPro" id="IPR051458">
    <property type="entry name" value="Cyt/Met_Dipeptidase"/>
</dbReference>
<evidence type="ECO:0000313" key="6">
    <source>
        <dbReference type="Proteomes" id="UP000187550"/>
    </source>
</evidence>
<evidence type="ECO:0000313" key="5">
    <source>
        <dbReference type="EMBL" id="SIT73322.1"/>
    </source>
</evidence>
<keyword evidence="1" id="KW-0645">Protease</keyword>
<dbReference type="EMBL" id="FTPL01000001">
    <property type="protein sequence ID" value="SIT73322.1"/>
    <property type="molecule type" value="Genomic_DNA"/>
</dbReference>
<dbReference type="OrthoDB" id="9761532at2"/>
<evidence type="ECO:0000256" key="2">
    <source>
        <dbReference type="ARBA" id="ARBA00022723"/>
    </source>
</evidence>
<dbReference type="Pfam" id="PF07687">
    <property type="entry name" value="M20_dimer"/>
    <property type="match status" value="1"/>
</dbReference>
<keyword evidence="6" id="KW-1185">Reference proteome</keyword>
<proteinExistence type="predicted"/>
<dbReference type="PANTHER" id="PTHR43270:SF8">
    <property type="entry name" value="DI- AND TRIPEPTIDASE DUG2-RELATED"/>
    <property type="match status" value="1"/>
</dbReference>
<sequence length="465" mass="52287">MQTFNQTVNRNEDLYLDWLLEACRQPSVSATNHGMAEMKEHVKRLLGKVGATITEIHTGGYPIIYGELDYNKEKTLTFYNHYDVQPADPLSEWESDPFEPALRDGKLFARGVADNKGNLVARICAVHAYQQAHGELPVNIKFIFEGEEEVGSPHLEYFAENHRDKLETDALIWEGGLRDAVNKRLHVGLGVKGIFYAELVCKGANTDLHSSEAAIIENPAWRLTWALSTLKDPSERILIEGFYDDVRELSKEDQEFIRTIDYDEAGTLQLYQLNQFNQGLTGEELKTALIASPTCTICGLESGYTGEGAKTVLPAVATVKLDFRLVPDQKPERIHELLRAHLDRHGFSDIEIRPANHLTPFNTKSDHPFVDTVLKSVAETYEEKPIIYRNLAGSSPMYNLLKGTDIPAVQVGVANTQSRFHAPNENIFVVDYFQGIKLTGSVIKNFSIKNTEDLKEGVYCEEVEN</sequence>
<organism evidence="5 6">
    <name type="scientific">Edaphobacillus lindanitolerans</name>
    <dbReference type="NCBI Taxonomy" id="550447"/>
    <lineage>
        <taxon>Bacteria</taxon>
        <taxon>Bacillati</taxon>
        <taxon>Bacillota</taxon>
        <taxon>Bacilli</taxon>
        <taxon>Bacillales</taxon>
        <taxon>Bacillaceae</taxon>
        <taxon>Edaphobacillus</taxon>
    </lineage>
</organism>
<dbReference type="Gene3D" id="3.30.70.360">
    <property type="match status" value="1"/>
</dbReference>